<gene>
    <name evidence="1" type="ORF">J5Y06_04480</name>
</gene>
<keyword evidence="2" id="KW-1185">Reference proteome</keyword>
<reference evidence="1" key="1">
    <citation type="submission" date="2021-03" db="EMBL/GenBank/DDBJ databases">
        <title>Genome sequencing and assembly of Tianweitania sediminis.</title>
        <authorList>
            <person name="Chhetri G."/>
        </authorList>
    </citation>
    <scope>NUCLEOTIDE SEQUENCE</scope>
    <source>
        <strain evidence="1">Z8</strain>
    </source>
</reference>
<accession>A0A8J7UHK5</accession>
<comment type="caution">
    <text evidence="1">The sequence shown here is derived from an EMBL/GenBank/DDBJ whole genome shotgun (WGS) entry which is preliminary data.</text>
</comment>
<dbReference type="AlphaFoldDB" id="A0A8J7UHK5"/>
<protein>
    <submittedName>
        <fullName evidence="1">Uncharacterized protein</fullName>
    </submittedName>
</protein>
<evidence type="ECO:0000313" key="1">
    <source>
        <dbReference type="EMBL" id="MBP0437913.1"/>
    </source>
</evidence>
<dbReference type="RefSeq" id="WP_209333867.1">
    <property type="nucleotide sequence ID" value="NZ_JAGIYY010000001.1"/>
</dbReference>
<dbReference type="EMBL" id="JAGIYY010000001">
    <property type="protein sequence ID" value="MBP0437913.1"/>
    <property type="molecule type" value="Genomic_DNA"/>
</dbReference>
<sequence length="75" mass="8204">MNSIALSTRNISDVVEQYLLSRRSKLAPISTADATRAIRMVLTQGHVSDQEIEDVVVTAAMMRGLAIHLDRPKAA</sequence>
<proteinExistence type="predicted"/>
<dbReference type="Proteomes" id="UP000666240">
    <property type="component" value="Unassembled WGS sequence"/>
</dbReference>
<evidence type="ECO:0000313" key="2">
    <source>
        <dbReference type="Proteomes" id="UP000666240"/>
    </source>
</evidence>
<name>A0A8J7UHK5_9HYPH</name>
<organism evidence="1 2">
    <name type="scientific">Tianweitania sediminis</name>
    <dbReference type="NCBI Taxonomy" id="1502156"/>
    <lineage>
        <taxon>Bacteria</taxon>
        <taxon>Pseudomonadati</taxon>
        <taxon>Pseudomonadota</taxon>
        <taxon>Alphaproteobacteria</taxon>
        <taxon>Hyphomicrobiales</taxon>
        <taxon>Phyllobacteriaceae</taxon>
        <taxon>Tianweitania</taxon>
    </lineage>
</organism>